<accession>K7EX75</accession>
<keyword evidence="3" id="KW-1185">Reference proteome</keyword>
<dbReference type="OMA" id="LATHAPC"/>
<reference evidence="3" key="2">
    <citation type="journal article" date="2013" name="Nat. Genet.">
        <title>The draft genomes of soft-shell turtle and green sea turtle yield insights into the development and evolution of the turtle-specific body plan.</title>
        <authorList>
            <person name="Wang Z."/>
            <person name="Pascual-Anaya J."/>
            <person name="Zadissa A."/>
            <person name="Li W."/>
            <person name="Niimura Y."/>
            <person name="Huang Z."/>
            <person name="Li C."/>
            <person name="White S."/>
            <person name="Xiong Z."/>
            <person name="Fang D."/>
            <person name="Wang B."/>
            <person name="Ming Y."/>
            <person name="Chen Y."/>
            <person name="Zheng Y."/>
            <person name="Kuraku S."/>
            <person name="Pignatelli M."/>
            <person name="Herrero J."/>
            <person name="Beal K."/>
            <person name="Nozawa M."/>
            <person name="Li Q."/>
            <person name="Wang J."/>
            <person name="Zhang H."/>
            <person name="Yu L."/>
            <person name="Shigenobu S."/>
            <person name="Wang J."/>
            <person name="Liu J."/>
            <person name="Flicek P."/>
            <person name="Searle S."/>
            <person name="Wang J."/>
            <person name="Kuratani S."/>
            <person name="Yin Y."/>
            <person name="Aken B."/>
            <person name="Zhang G."/>
            <person name="Irie N."/>
        </authorList>
    </citation>
    <scope>NUCLEOTIDE SEQUENCE [LARGE SCALE GENOMIC DNA]</scope>
    <source>
        <strain evidence="3">Daiwa-1</strain>
    </source>
</reference>
<dbReference type="AlphaFoldDB" id="K7EX75"/>
<proteinExistence type="predicted"/>
<reference evidence="3" key="1">
    <citation type="submission" date="2011-10" db="EMBL/GenBank/DDBJ databases">
        <authorList>
            <consortium name="Soft-shell Turtle Genome Consortium"/>
        </authorList>
    </citation>
    <scope>NUCLEOTIDE SEQUENCE [LARGE SCALE GENOMIC DNA]</scope>
    <source>
        <strain evidence="3">Daiwa-1</strain>
    </source>
</reference>
<reference evidence="2" key="4">
    <citation type="submission" date="2025-09" db="UniProtKB">
        <authorList>
            <consortium name="Ensembl"/>
        </authorList>
    </citation>
    <scope>IDENTIFICATION</scope>
</reference>
<dbReference type="Proteomes" id="UP000007267">
    <property type="component" value="Unassembled WGS sequence"/>
</dbReference>
<reference evidence="2" key="3">
    <citation type="submission" date="2025-08" db="UniProtKB">
        <authorList>
            <consortium name="Ensembl"/>
        </authorList>
    </citation>
    <scope>IDENTIFICATION</scope>
</reference>
<evidence type="ECO:0000256" key="1">
    <source>
        <dbReference type="SAM" id="MobiDB-lite"/>
    </source>
</evidence>
<evidence type="ECO:0000313" key="2">
    <source>
        <dbReference type="Ensembl" id="ENSPSIP00000000385.1"/>
    </source>
</evidence>
<sequence length="252" mass="28455">SSGDENRQGLTYTQTPPPVSPHACARPECTRKHHRLYLHTPAHAPNVHANTTACISTRLRTPRMYTQTPPPVSPHACARPECTRKHHRLYLHTPAHAPNVHANTTACISTRLRTPRMYTQTPPPVSPHACARPECTRKHHRLYLHTPAHAPNVHANTTACISTRLRTPRMYTQTPPPVSPHACARPECTRKHHRLYLHTPAHAPNVHANTTACISTRLRTPRMYTQTPPPVSPHACARPECTRKHHRLYLHT</sequence>
<dbReference type="Ensembl" id="ENSPSIT00000000385.1">
    <property type="protein sequence ID" value="ENSPSIP00000000385.1"/>
    <property type="gene ID" value="ENSPSIG00000000386.1"/>
</dbReference>
<dbReference type="EMBL" id="AGCU01057411">
    <property type="status" value="NOT_ANNOTATED_CDS"/>
    <property type="molecule type" value="Genomic_DNA"/>
</dbReference>
<evidence type="ECO:0000313" key="3">
    <source>
        <dbReference type="Proteomes" id="UP000007267"/>
    </source>
</evidence>
<feature type="region of interest" description="Disordered" evidence="1">
    <location>
        <begin position="1"/>
        <end position="22"/>
    </location>
</feature>
<dbReference type="HOGENOM" id="CLU_1104886_0_0_1"/>
<protein>
    <submittedName>
        <fullName evidence="2">Uncharacterized protein</fullName>
    </submittedName>
</protein>
<name>K7EX75_PELSI</name>
<organism evidence="2 3">
    <name type="scientific">Pelodiscus sinensis</name>
    <name type="common">Chinese softshell turtle</name>
    <name type="synonym">Trionyx sinensis</name>
    <dbReference type="NCBI Taxonomy" id="13735"/>
    <lineage>
        <taxon>Eukaryota</taxon>
        <taxon>Metazoa</taxon>
        <taxon>Chordata</taxon>
        <taxon>Craniata</taxon>
        <taxon>Vertebrata</taxon>
        <taxon>Euteleostomi</taxon>
        <taxon>Archelosauria</taxon>
        <taxon>Testudinata</taxon>
        <taxon>Testudines</taxon>
        <taxon>Cryptodira</taxon>
        <taxon>Trionychia</taxon>
        <taxon>Trionychidae</taxon>
        <taxon>Pelodiscus</taxon>
    </lineage>
</organism>